<evidence type="ECO:0000313" key="3">
    <source>
        <dbReference type="Proteomes" id="UP001210925"/>
    </source>
</evidence>
<sequence length="137" mass="13464">MNLGLMLLGAIQAVNAQNLGQNTIVIPPKCGGPNKIQCPNGLDCVFAPSQISDPNAGGFCVFPGTPVNSALFNLPTGVATSIAVPTAISSATSAGSASGSTPTNSVGYQSTIATQTTAAGTQVSFGIAALGCLLVLL</sequence>
<dbReference type="AlphaFoldDB" id="A0AAD5Y796"/>
<proteinExistence type="predicted"/>
<comment type="caution">
    <text evidence="2">The sequence shown here is derived from an EMBL/GenBank/DDBJ whole genome shotgun (WGS) entry which is preliminary data.</text>
</comment>
<keyword evidence="1" id="KW-0732">Signal</keyword>
<protein>
    <submittedName>
        <fullName evidence="2">Uncharacterized protein</fullName>
    </submittedName>
</protein>
<organism evidence="2 3">
    <name type="scientific">Boothiomyces macroporosus</name>
    <dbReference type="NCBI Taxonomy" id="261099"/>
    <lineage>
        <taxon>Eukaryota</taxon>
        <taxon>Fungi</taxon>
        <taxon>Fungi incertae sedis</taxon>
        <taxon>Chytridiomycota</taxon>
        <taxon>Chytridiomycota incertae sedis</taxon>
        <taxon>Chytridiomycetes</taxon>
        <taxon>Rhizophydiales</taxon>
        <taxon>Terramycetaceae</taxon>
        <taxon>Boothiomyces</taxon>
    </lineage>
</organism>
<feature type="signal peptide" evidence="1">
    <location>
        <begin position="1"/>
        <end position="16"/>
    </location>
</feature>
<dbReference type="Proteomes" id="UP001210925">
    <property type="component" value="Unassembled WGS sequence"/>
</dbReference>
<accession>A0AAD5Y796</accession>
<dbReference type="EMBL" id="JADGKB010000054">
    <property type="protein sequence ID" value="KAJ3256198.1"/>
    <property type="molecule type" value="Genomic_DNA"/>
</dbReference>
<evidence type="ECO:0000313" key="2">
    <source>
        <dbReference type="EMBL" id="KAJ3256198.1"/>
    </source>
</evidence>
<name>A0AAD5Y796_9FUNG</name>
<gene>
    <name evidence="2" type="ORF">HK103_005657</name>
</gene>
<reference evidence="2" key="1">
    <citation type="submission" date="2020-05" db="EMBL/GenBank/DDBJ databases">
        <title>Phylogenomic resolution of chytrid fungi.</title>
        <authorList>
            <person name="Stajich J.E."/>
            <person name="Amses K."/>
            <person name="Simmons R."/>
            <person name="Seto K."/>
            <person name="Myers J."/>
            <person name="Bonds A."/>
            <person name="Quandt C.A."/>
            <person name="Barry K."/>
            <person name="Liu P."/>
            <person name="Grigoriev I."/>
            <person name="Longcore J.E."/>
            <person name="James T.Y."/>
        </authorList>
    </citation>
    <scope>NUCLEOTIDE SEQUENCE</scope>
    <source>
        <strain evidence="2">PLAUS21</strain>
    </source>
</reference>
<feature type="chain" id="PRO_5042152138" evidence="1">
    <location>
        <begin position="17"/>
        <end position="137"/>
    </location>
</feature>
<keyword evidence="3" id="KW-1185">Reference proteome</keyword>
<evidence type="ECO:0000256" key="1">
    <source>
        <dbReference type="SAM" id="SignalP"/>
    </source>
</evidence>